<feature type="transmembrane region" description="Helical" evidence="4">
    <location>
        <begin position="216"/>
        <end position="237"/>
    </location>
</feature>
<feature type="transmembrane region" description="Helical" evidence="4">
    <location>
        <begin position="135"/>
        <end position="155"/>
    </location>
</feature>
<feature type="transmembrane region" description="Helical" evidence="4">
    <location>
        <begin position="72"/>
        <end position="89"/>
    </location>
</feature>
<proteinExistence type="predicted"/>
<dbReference type="PANTHER" id="PTHR23546:SF1">
    <property type="entry name" value="MEMBRANE PROTEIN"/>
    <property type="match status" value="1"/>
</dbReference>
<feature type="transmembrane region" description="Helical" evidence="4">
    <location>
        <begin position="249"/>
        <end position="272"/>
    </location>
</feature>
<accession>A0ABU4SNM2</accession>
<evidence type="ECO:0000259" key="5">
    <source>
        <dbReference type="PROSITE" id="PS50850"/>
    </source>
</evidence>
<feature type="transmembrane region" description="Helical" evidence="4">
    <location>
        <begin position="95"/>
        <end position="114"/>
    </location>
</feature>
<gene>
    <name evidence="6" type="ORF">FE394_13425</name>
</gene>
<dbReference type="SUPFAM" id="SSF103473">
    <property type="entry name" value="MFS general substrate transporter"/>
    <property type="match status" value="1"/>
</dbReference>
<organism evidence="6 7">
    <name type="scientific">Xenorhabdus littoralis</name>
    <dbReference type="NCBI Taxonomy" id="2582835"/>
    <lineage>
        <taxon>Bacteria</taxon>
        <taxon>Pseudomonadati</taxon>
        <taxon>Pseudomonadota</taxon>
        <taxon>Gammaproteobacteria</taxon>
        <taxon>Enterobacterales</taxon>
        <taxon>Morganellaceae</taxon>
        <taxon>Xenorhabdus</taxon>
    </lineage>
</organism>
<evidence type="ECO:0000313" key="6">
    <source>
        <dbReference type="EMBL" id="MDX8000174.1"/>
    </source>
</evidence>
<feature type="domain" description="Major facilitator superfamily (MFS) profile" evidence="5">
    <location>
        <begin position="1"/>
        <end position="395"/>
    </location>
</feature>
<evidence type="ECO:0000256" key="4">
    <source>
        <dbReference type="SAM" id="Phobius"/>
    </source>
</evidence>
<feature type="transmembrane region" description="Helical" evidence="4">
    <location>
        <begin position="308"/>
        <end position="328"/>
    </location>
</feature>
<keyword evidence="1 4" id="KW-0812">Transmembrane</keyword>
<dbReference type="Proteomes" id="UP001271640">
    <property type="component" value="Unassembled WGS sequence"/>
</dbReference>
<protein>
    <submittedName>
        <fullName evidence="6">MFS transporter</fullName>
    </submittedName>
</protein>
<name>A0ABU4SNM2_9GAMM</name>
<dbReference type="InterPro" id="IPR036259">
    <property type="entry name" value="MFS_trans_sf"/>
</dbReference>
<keyword evidence="7" id="KW-1185">Reference proteome</keyword>
<feature type="transmembrane region" description="Helical" evidence="4">
    <location>
        <begin position="349"/>
        <end position="365"/>
    </location>
</feature>
<dbReference type="PROSITE" id="PS50850">
    <property type="entry name" value="MFS"/>
    <property type="match status" value="1"/>
</dbReference>
<feature type="transmembrane region" description="Helical" evidence="4">
    <location>
        <begin position="39"/>
        <end position="60"/>
    </location>
</feature>
<dbReference type="InterPro" id="IPR020846">
    <property type="entry name" value="MFS_dom"/>
</dbReference>
<feature type="transmembrane region" description="Helical" evidence="4">
    <location>
        <begin position="371"/>
        <end position="391"/>
    </location>
</feature>
<dbReference type="Pfam" id="PF07690">
    <property type="entry name" value="MFS_1"/>
    <property type="match status" value="1"/>
</dbReference>
<evidence type="ECO:0000256" key="1">
    <source>
        <dbReference type="ARBA" id="ARBA00022692"/>
    </source>
</evidence>
<keyword evidence="3 4" id="KW-0472">Membrane</keyword>
<sequence length="397" mass="44774">MKVQKSTILIFLGNTFATTVARGISLPFMSIYISVNLKFPLGIVGTILTASLLISIFFNFFSGYLADKYNKIFVIFSCMLLFSLSLFLLPMISTVWIIIFILSLIYISNGMLNITAKACISDWVSSDQRSQIFSLNYTLSNAGWAIGTPIGVMAAKLNLTVPFYISGGISFSMLVVLIFFFHSKRYFKKNINLNYPPPPPLKFFEALNILAKDCSLIYFTIGSVFISLVFSQYTSYISQYLLNVYNEDFAYKILGVITPVNASLVILLQYVISKDFHKKNTLRNLFLGALMFIIGIIGFWVADKSILIWIISMVFFTLGEIMVIPTEYMIIDRIAPENLRGGYYGVQNLRYLGGAFSPIMAGFILSYATPIVLFITLIIAIFISLFFYFMGHKVLSH</sequence>
<dbReference type="PANTHER" id="PTHR23546">
    <property type="entry name" value="TRANSPORT PROTEIN"/>
    <property type="match status" value="1"/>
</dbReference>
<evidence type="ECO:0000313" key="7">
    <source>
        <dbReference type="Proteomes" id="UP001271640"/>
    </source>
</evidence>
<comment type="caution">
    <text evidence="6">The sequence shown here is derived from an EMBL/GenBank/DDBJ whole genome shotgun (WGS) entry which is preliminary data.</text>
</comment>
<reference evidence="7" key="1">
    <citation type="journal article" date="2024" name="Toxins">
        <title>Genome Sequence Analysis of Native Xenorhabdus Strains Isolated from Entomopathogenic Nematodes in Argentina.</title>
        <authorList>
            <person name="Palma L."/>
            <person name="Frizzo L."/>
            <person name="Kaiser S."/>
            <person name="Berry C."/>
            <person name="Caballero P."/>
            <person name="Bode H.B."/>
            <person name="Del Valle E.E."/>
        </authorList>
    </citation>
    <scope>NUCLEOTIDE SEQUENCE [LARGE SCALE GENOMIC DNA]</scope>
    <source>
        <strain evidence="7">Reich</strain>
    </source>
</reference>
<keyword evidence="2 4" id="KW-1133">Transmembrane helix</keyword>
<dbReference type="Gene3D" id="1.20.1250.20">
    <property type="entry name" value="MFS general substrate transporter like domains"/>
    <property type="match status" value="1"/>
</dbReference>
<evidence type="ECO:0000256" key="2">
    <source>
        <dbReference type="ARBA" id="ARBA00022989"/>
    </source>
</evidence>
<dbReference type="RefSeq" id="WP_319926883.1">
    <property type="nucleotide sequence ID" value="NZ_VCDP01000053.1"/>
</dbReference>
<feature type="transmembrane region" description="Helical" evidence="4">
    <location>
        <begin position="161"/>
        <end position="181"/>
    </location>
</feature>
<evidence type="ECO:0000256" key="3">
    <source>
        <dbReference type="ARBA" id="ARBA00023136"/>
    </source>
</evidence>
<dbReference type="EMBL" id="VCDP01000053">
    <property type="protein sequence ID" value="MDX8000174.1"/>
    <property type="molecule type" value="Genomic_DNA"/>
</dbReference>
<feature type="transmembrane region" description="Helical" evidence="4">
    <location>
        <begin position="284"/>
        <end position="302"/>
    </location>
</feature>
<dbReference type="InterPro" id="IPR011701">
    <property type="entry name" value="MFS"/>
</dbReference>